<dbReference type="Proteomes" id="UP000463871">
    <property type="component" value="Chromosome"/>
</dbReference>
<reference evidence="2 3" key="1">
    <citation type="submission" date="2020-01" db="EMBL/GenBank/DDBJ databases">
        <title>Complete genome of Aeromonas media MC64.</title>
        <authorList>
            <person name="Cao G."/>
            <person name="Fu J."/>
            <person name="Zhong C."/>
        </authorList>
    </citation>
    <scope>NUCLEOTIDE SEQUENCE [LARGE SCALE GENOMIC DNA]</scope>
    <source>
        <strain evidence="2 3">MC64</strain>
    </source>
</reference>
<dbReference type="RefSeq" id="WP_041205724.1">
    <property type="nucleotide sequence ID" value="NZ_CAWPID010000001.1"/>
</dbReference>
<gene>
    <name evidence="2" type="ORF">GWI30_10665</name>
</gene>
<accession>A0AAE6SIU2</accession>
<evidence type="ECO:0000313" key="3">
    <source>
        <dbReference type="Proteomes" id="UP000463871"/>
    </source>
</evidence>
<sequence>MPSVLSAPQTAPLQHEPGEIASLTRLQEIQGQLRDIHPGPPLESASDPRLLAWGWLLIAVLAALLIGATINTLWRQHRWARQIDWQAADLVPGLQAALRKAAIARWPEARSLQGDEWLSWLDRQGGSHFGEFARQWPGWLYGSDTPDGAQRARLRLAYLSWGRRCVSAPRWMACPVLWRRTRSGGAR</sequence>
<keyword evidence="1" id="KW-1133">Transmembrane helix</keyword>
<evidence type="ECO:0000313" key="2">
    <source>
        <dbReference type="EMBL" id="QHQ51290.1"/>
    </source>
</evidence>
<evidence type="ECO:0000256" key="1">
    <source>
        <dbReference type="SAM" id="Phobius"/>
    </source>
</evidence>
<keyword evidence="1" id="KW-0472">Membrane</keyword>
<keyword evidence="1" id="KW-0812">Transmembrane</keyword>
<name>A0AAE6SIU2_AERME</name>
<dbReference type="Pfam" id="PF14316">
    <property type="entry name" value="DUF4381"/>
    <property type="match status" value="1"/>
</dbReference>
<feature type="transmembrane region" description="Helical" evidence="1">
    <location>
        <begin position="50"/>
        <end position="74"/>
    </location>
</feature>
<organism evidence="2 3">
    <name type="scientific">Aeromonas media</name>
    <dbReference type="NCBI Taxonomy" id="651"/>
    <lineage>
        <taxon>Bacteria</taxon>
        <taxon>Pseudomonadati</taxon>
        <taxon>Pseudomonadota</taxon>
        <taxon>Gammaproteobacteria</taxon>
        <taxon>Aeromonadales</taxon>
        <taxon>Aeromonadaceae</taxon>
        <taxon>Aeromonas</taxon>
    </lineage>
</organism>
<dbReference type="InterPro" id="IPR025489">
    <property type="entry name" value="DUF4381"/>
</dbReference>
<proteinExistence type="predicted"/>
<protein>
    <submittedName>
        <fullName evidence="2">DUF4381 family protein</fullName>
    </submittedName>
</protein>
<dbReference type="EMBL" id="CP047962">
    <property type="protein sequence ID" value="QHQ51290.1"/>
    <property type="molecule type" value="Genomic_DNA"/>
</dbReference>
<dbReference type="AlphaFoldDB" id="A0AAE6SIU2"/>